<evidence type="ECO:0000313" key="3">
    <source>
        <dbReference type="Proteomes" id="UP000178428"/>
    </source>
</evidence>
<dbReference type="EMBL" id="MHMR01000007">
    <property type="protein sequence ID" value="OGZ31142.1"/>
    <property type="molecule type" value="Genomic_DNA"/>
</dbReference>
<reference evidence="2 3" key="1">
    <citation type="journal article" date="2016" name="Nat. Commun.">
        <title>Thousands of microbial genomes shed light on interconnected biogeochemical processes in an aquifer system.</title>
        <authorList>
            <person name="Anantharaman K."/>
            <person name="Brown C.T."/>
            <person name="Hug L.A."/>
            <person name="Sharon I."/>
            <person name="Castelle C.J."/>
            <person name="Probst A.J."/>
            <person name="Thomas B.C."/>
            <person name="Singh A."/>
            <person name="Wilkins M.J."/>
            <person name="Karaoz U."/>
            <person name="Brodie E.L."/>
            <person name="Williams K.H."/>
            <person name="Hubbard S.S."/>
            <person name="Banfield J.F."/>
        </authorList>
    </citation>
    <scope>NUCLEOTIDE SEQUENCE [LARGE SCALE GENOMIC DNA]</scope>
</reference>
<dbReference type="Gene3D" id="3.30.420.10">
    <property type="entry name" value="Ribonuclease H-like superfamily/Ribonuclease H"/>
    <property type="match status" value="1"/>
</dbReference>
<dbReference type="InterPro" id="IPR002562">
    <property type="entry name" value="3'-5'_exonuclease_dom"/>
</dbReference>
<name>A0A1G2F076_9BACT</name>
<evidence type="ECO:0000313" key="2">
    <source>
        <dbReference type="EMBL" id="OGZ31142.1"/>
    </source>
</evidence>
<evidence type="ECO:0000259" key="1">
    <source>
        <dbReference type="Pfam" id="PF01612"/>
    </source>
</evidence>
<proteinExistence type="predicted"/>
<accession>A0A1G2F076</accession>
<comment type="caution">
    <text evidence="2">The sequence shown here is derived from an EMBL/GenBank/DDBJ whole genome shotgun (WGS) entry which is preliminary data.</text>
</comment>
<dbReference type="Proteomes" id="UP000178428">
    <property type="component" value="Unassembled WGS sequence"/>
</dbReference>
<gene>
    <name evidence="2" type="ORF">A3J00_01135</name>
</gene>
<dbReference type="InterPro" id="IPR012337">
    <property type="entry name" value="RNaseH-like_sf"/>
</dbReference>
<dbReference type="GO" id="GO:0006139">
    <property type="term" value="P:nucleobase-containing compound metabolic process"/>
    <property type="evidence" value="ECO:0007669"/>
    <property type="project" value="InterPro"/>
</dbReference>
<dbReference type="GO" id="GO:0008408">
    <property type="term" value="F:3'-5' exonuclease activity"/>
    <property type="evidence" value="ECO:0007669"/>
    <property type="project" value="InterPro"/>
</dbReference>
<dbReference type="Pfam" id="PF01612">
    <property type="entry name" value="DNA_pol_A_exo1"/>
    <property type="match status" value="1"/>
</dbReference>
<sequence>MAKDIIVFDLETKKEFAEVGGREHPELLGVSMLCAYSYNDDKFSAFEEGELKDFESMLKNAGLLVGFNIRGFDLPVLQPYVGMNLKKLNFLDMMDGVVNAAGFRVSLDNLAKNTLGLAKSADGLQALEWFRQGKIQEVKEYCLKDVEVTKKLYEFGKANGHVKFVSRYSPEPQILKVDWSAAVADDGPQLSLI</sequence>
<dbReference type="SUPFAM" id="SSF53098">
    <property type="entry name" value="Ribonuclease H-like"/>
    <property type="match status" value="1"/>
</dbReference>
<dbReference type="AlphaFoldDB" id="A0A1G2F076"/>
<dbReference type="GO" id="GO:0003676">
    <property type="term" value="F:nucleic acid binding"/>
    <property type="evidence" value="ECO:0007669"/>
    <property type="project" value="InterPro"/>
</dbReference>
<organism evidence="2 3">
    <name type="scientific">Candidatus Niyogibacteria bacterium RIFCSPLOWO2_02_FULL_45_13</name>
    <dbReference type="NCBI Taxonomy" id="1801725"/>
    <lineage>
        <taxon>Bacteria</taxon>
        <taxon>Candidatus Niyogiibacteriota</taxon>
    </lineage>
</organism>
<feature type="domain" description="3'-5' exonuclease" evidence="1">
    <location>
        <begin position="37"/>
        <end position="154"/>
    </location>
</feature>
<dbReference type="InterPro" id="IPR036397">
    <property type="entry name" value="RNaseH_sf"/>
</dbReference>
<protein>
    <recommendedName>
        <fullName evidence="1">3'-5' exonuclease domain-containing protein</fullName>
    </recommendedName>
</protein>